<dbReference type="InterPro" id="IPR029017">
    <property type="entry name" value="Enolase-like_N"/>
</dbReference>
<dbReference type="GO" id="GO:0016836">
    <property type="term" value="F:hydro-lyase activity"/>
    <property type="evidence" value="ECO:0007669"/>
    <property type="project" value="TreeGrafter"/>
</dbReference>
<evidence type="ECO:0000313" key="6">
    <source>
        <dbReference type="Proteomes" id="UP000307602"/>
    </source>
</evidence>
<dbReference type="InterPro" id="IPR013341">
    <property type="entry name" value="Mandelate_racemase_N_dom"/>
</dbReference>
<dbReference type="PANTHER" id="PTHR13794:SF58">
    <property type="entry name" value="MITOCHONDRIAL ENOLASE SUPERFAMILY MEMBER 1"/>
    <property type="match status" value="1"/>
</dbReference>
<evidence type="ECO:0000256" key="1">
    <source>
        <dbReference type="ARBA" id="ARBA00001946"/>
    </source>
</evidence>
<proteinExistence type="predicted"/>
<feature type="domain" description="Mandelate racemase/muconate lactonizing enzyme C-terminal" evidence="4">
    <location>
        <begin position="144"/>
        <end position="241"/>
    </location>
</feature>
<dbReference type="InterPro" id="IPR036849">
    <property type="entry name" value="Enolase-like_C_sf"/>
</dbReference>
<reference evidence="5 6" key="1">
    <citation type="submission" date="2019-04" db="EMBL/GenBank/DDBJ databases">
        <authorList>
            <person name="Liu A."/>
        </authorList>
    </citation>
    <scope>NUCLEOTIDE SEQUENCE [LARGE SCALE GENOMIC DNA]</scope>
    <source>
        <strain evidence="5 6">RZ03</strain>
    </source>
</reference>
<protein>
    <submittedName>
        <fullName evidence="5">Mandelate racemase/muconate lactonizing enzyme family protein</fullName>
    </submittedName>
</protein>
<dbReference type="SFLD" id="SFLDS00001">
    <property type="entry name" value="Enolase"/>
    <property type="match status" value="1"/>
</dbReference>
<dbReference type="OrthoDB" id="9796450at2"/>
<comment type="caution">
    <text evidence="5">The sequence shown here is derived from an EMBL/GenBank/DDBJ whole genome shotgun (WGS) entry which is preliminary data.</text>
</comment>
<dbReference type="GO" id="GO:0016854">
    <property type="term" value="F:racemase and epimerase activity"/>
    <property type="evidence" value="ECO:0007669"/>
    <property type="project" value="UniProtKB-ARBA"/>
</dbReference>
<dbReference type="Pfam" id="PF13378">
    <property type="entry name" value="MR_MLE_C"/>
    <property type="match status" value="1"/>
</dbReference>
<dbReference type="InterPro" id="IPR046945">
    <property type="entry name" value="RHMD-like"/>
</dbReference>
<name>A0A4S1DUU5_9FLAO</name>
<dbReference type="Pfam" id="PF02746">
    <property type="entry name" value="MR_MLE_N"/>
    <property type="match status" value="1"/>
</dbReference>
<dbReference type="RefSeq" id="WP_135877753.1">
    <property type="nucleotide sequence ID" value="NZ_SRSO01000019.1"/>
</dbReference>
<dbReference type="Gene3D" id="3.30.390.10">
    <property type="entry name" value="Enolase-like, N-terminal domain"/>
    <property type="match status" value="1"/>
</dbReference>
<organism evidence="5 6">
    <name type="scientific">Flavivirga rizhaonensis</name>
    <dbReference type="NCBI Taxonomy" id="2559571"/>
    <lineage>
        <taxon>Bacteria</taxon>
        <taxon>Pseudomonadati</taxon>
        <taxon>Bacteroidota</taxon>
        <taxon>Flavobacteriia</taxon>
        <taxon>Flavobacteriales</taxon>
        <taxon>Flavobacteriaceae</taxon>
        <taxon>Flavivirga</taxon>
    </lineage>
</organism>
<dbReference type="SFLD" id="SFLDG00179">
    <property type="entry name" value="mandelate_racemase"/>
    <property type="match status" value="1"/>
</dbReference>
<accession>A0A4S1DUU5</accession>
<dbReference type="SUPFAM" id="SSF54826">
    <property type="entry name" value="Enolase N-terminal domain-like"/>
    <property type="match status" value="1"/>
</dbReference>
<dbReference type="EMBL" id="SRSO01000019">
    <property type="protein sequence ID" value="TGV01881.1"/>
    <property type="molecule type" value="Genomic_DNA"/>
</dbReference>
<dbReference type="InterPro" id="IPR029065">
    <property type="entry name" value="Enolase_C-like"/>
</dbReference>
<dbReference type="CDD" id="cd03316">
    <property type="entry name" value="MR_like"/>
    <property type="match status" value="1"/>
</dbReference>
<keyword evidence="3" id="KW-0460">Magnesium</keyword>
<keyword evidence="6" id="KW-1185">Reference proteome</keyword>
<evidence type="ECO:0000256" key="3">
    <source>
        <dbReference type="ARBA" id="ARBA00022842"/>
    </source>
</evidence>
<gene>
    <name evidence="5" type="ORF">EM932_13695</name>
</gene>
<dbReference type="AlphaFoldDB" id="A0A4S1DUU5"/>
<dbReference type="Gene3D" id="3.20.20.120">
    <property type="entry name" value="Enolase-like C-terminal domain"/>
    <property type="match status" value="1"/>
</dbReference>
<sequence length="392" mass="44092">MKIKSIETFVLKDKLSKSFFFSQWEYSERCICIVKVTAEDGTYGWGEGYGPASVLEAGIKLLEPFVVGENVLENEVVWNTMYRKTLDFARRGILVASMSAIDIAVWDLKGKLLNLPISTLLGGAHRSKVRPYATGLYFTDHKNPTKTFEKEAKLYISQGFKAMKMKVGLGIKEDVKNVKLMREIIGPEIQLMVDSNHAYTLREATELARKIEQYDIAWFEEPLSPEFYDQYSELRQKTTIPISGGECEYLRFGFQQLIASNSVDIIQPDICASGGLTEAKRIGALASANGVDLIPHTWGTAIGLHVALHFISNIESVPGRMYQPDFLMEYDQTENGLRDKLCFPSIEMKDGMIEVPKRPGLGIDIDEDVLNKYASIPTGNTEEAIQKIYKVK</sequence>
<dbReference type="PANTHER" id="PTHR13794">
    <property type="entry name" value="ENOLASE SUPERFAMILY, MANDELATE RACEMASE"/>
    <property type="match status" value="1"/>
</dbReference>
<keyword evidence="2" id="KW-0479">Metal-binding</keyword>
<evidence type="ECO:0000313" key="5">
    <source>
        <dbReference type="EMBL" id="TGV01881.1"/>
    </source>
</evidence>
<dbReference type="SUPFAM" id="SSF51604">
    <property type="entry name" value="Enolase C-terminal domain-like"/>
    <property type="match status" value="1"/>
</dbReference>
<dbReference type="GO" id="GO:0000287">
    <property type="term" value="F:magnesium ion binding"/>
    <property type="evidence" value="ECO:0007669"/>
    <property type="project" value="TreeGrafter"/>
</dbReference>
<dbReference type="SMART" id="SM00922">
    <property type="entry name" value="MR_MLE"/>
    <property type="match status" value="1"/>
</dbReference>
<comment type="cofactor">
    <cofactor evidence="1">
        <name>Mg(2+)</name>
        <dbReference type="ChEBI" id="CHEBI:18420"/>
    </cofactor>
</comment>
<dbReference type="Proteomes" id="UP000307602">
    <property type="component" value="Unassembled WGS sequence"/>
</dbReference>
<evidence type="ECO:0000256" key="2">
    <source>
        <dbReference type="ARBA" id="ARBA00022723"/>
    </source>
</evidence>
<dbReference type="GO" id="GO:0016052">
    <property type="term" value="P:carbohydrate catabolic process"/>
    <property type="evidence" value="ECO:0007669"/>
    <property type="project" value="TreeGrafter"/>
</dbReference>
<dbReference type="InterPro" id="IPR013342">
    <property type="entry name" value="Mandelate_racemase_C"/>
</dbReference>
<evidence type="ECO:0000259" key="4">
    <source>
        <dbReference type="SMART" id="SM00922"/>
    </source>
</evidence>